<protein>
    <recommendedName>
        <fullName evidence="8">Strawberry notch AAA domain-containing protein</fullName>
    </recommendedName>
</protein>
<evidence type="ECO:0000256" key="2">
    <source>
        <dbReference type="SAM" id="MobiDB-lite"/>
    </source>
</evidence>
<reference evidence="6 7" key="1">
    <citation type="submission" date="2024-03" db="EMBL/GenBank/DDBJ databases">
        <title>Aureococcus anophagefferens CCMP1851 and Kratosvirus quantuckense: Draft genome of a second virus-susceptible host strain in the model system.</title>
        <authorList>
            <person name="Chase E."/>
            <person name="Truchon A.R."/>
            <person name="Schepens W."/>
            <person name="Wilhelm S.W."/>
        </authorList>
    </citation>
    <scope>NUCLEOTIDE SEQUENCE [LARGE SCALE GENOMIC DNA]</scope>
    <source>
        <strain evidence="6 7">CCMP1851</strain>
    </source>
</reference>
<dbReference type="Pfam" id="PF13871">
    <property type="entry name" value="Helicase_C_4"/>
    <property type="match status" value="1"/>
</dbReference>
<evidence type="ECO:0000259" key="5">
    <source>
        <dbReference type="Pfam" id="PF25373"/>
    </source>
</evidence>
<gene>
    <name evidence="6" type="ORF">SO694_00216012</name>
</gene>
<dbReference type="SUPFAM" id="SSF52540">
    <property type="entry name" value="P-loop containing nucleoside triphosphate hydrolases"/>
    <property type="match status" value="2"/>
</dbReference>
<name>A0ABR1FG30_AURAN</name>
<dbReference type="Pfam" id="PF25373">
    <property type="entry name" value="SBNO"/>
    <property type="match status" value="1"/>
</dbReference>
<dbReference type="Proteomes" id="UP001363151">
    <property type="component" value="Unassembled WGS sequence"/>
</dbReference>
<dbReference type="PANTHER" id="PTHR12706">
    <property type="entry name" value="STRAWBERRY NOTCH-RELATED"/>
    <property type="match status" value="1"/>
</dbReference>
<accession>A0ABR1FG30</accession>
<dbReference type="InterPro" id="IPR026937">
    <property type="entry name" value="SBNO_Helicase_C_dom"/>
</dbReference>
<evidence type="ECO:0000313" key="6">
    <source>
        <dbReference type="EMBL" id="KAK7230194.1"/>
    </source>
</evidence>
<feature type="compositionally biased region" description="Low complexity" evidence="2">
    <location>
        <begin position="1316"/>
        <end position="1344"/>
    </location>
</feature>
<dbReference type="InterPro" id="IPR057332">
    <property type="entry name" value="SBNO_a/b_dom"/>
</dbReference>
<feature type="domain" description="Strawberry notch helicase C" evidence="3">
    <location>
        <begin position="604"/>
        <end position="928"/>
    </location>
</feature>
<dbReference type="InterPro" id="IPR039187">
    <property type="entry name" value="SNO_AAA"/>
</dbReference>
<dbReference type="InterPro" id="IPR026741">
    <property type="entry name" value="SNO"/>
</dbReference>
<evidence type="ECO:0000259" key="4">
    <source>
        <dbReference type="Pfam" id="PF13872"/>
    </source>
</evidence>
<evidence type="ECO:0000313" key="7">
    <source>
        <dbReference type="Proteomes" id="UP001363151"/>
    </source>
</evidence>
<feature type="domain" description="SBNO alpha/beta" evidence="5">
    <location>
        <begin position="1024"/>
        <end position="1108"/>
    </location>
</feature>
<dbReference type="EMBL" id="JBBJCI010000449">
    <property type="protein sequence ID" value="KAK7230194.1"/>
    <property type="molecule type" value="Genomic_DNA"/>
</dbReference>
<feature type="compositionally biased region" description="Acidic residues" evidence="2">
    <location>
        <begin position="1306"/>
        <end position="1315"/>
    </location>
</feature>
<comment type="caution">
    <text evidence="6">The sequence shown here is derived from an EMBL/GenBank/DDBJ whole genome shotgun (WGS) entry which is preliminary data.</text>
</comment>
<dbReference type="Pfam" id="PF13872">
    <property type="entry name" value="AAA_34"/>
    <property type="match status" value="1"/>
</dbReference>
<organism evidence="6 7">
    <name type="scientific">Aureococcus anophagefferens</name>
    <name type="common">Harmful bloom alga</name>
    <dbReference type="NCBI Taxonomy" id="44056"/>
    <lineage>
        <taxon>Eukaryota</taxon>
        <taxon>Sar</taxon>
        <taxon>Stramenopiles</taxon>
        <taxon>Ochrophyta</taxon>
        <taxon>Pelagophyceae</taxon>
        <taxon>Pelagomonadales</taxon>
        <taxon>Pelagomonadaceae</taxon>
        <taxon>Aureococcus</taxon>
    </lineage>
</organism>
<sequence>MSAETIVRRAMANAGLPHAVHDAQLGACMVLFNEHIAKGQSTATAEMVVTRAVQLVVSQEKKEKKPKVERGRGDDDEHAVQEEIEVEVFAQYACRSLTDTDVRANRHPGDIAEAGLLASVGLPALRYDVGALRGAAERGELSDLQLEGALAACQRHCAVVEGTRAGFFLGDGAGVGKGRQIAAVVLDGVARGEGKHVWFSIASDLKIDAERDLGAVGCHVPVIDGCQSLDAAASKAFGGSHGKRGVLFSTYSTLISAASGRGSRLDQLVAWCGGHAFSGCLVFDEAHKAKNFNAKQTDASTKVSQAVLAIQERLPLARVVYASATGVTEISNMAYATRLGLWGSGTPFESFRVFAETMDKRGVGALEMLALELKSSGAYVSRGLAWTRCEFDNVECALDESAARDYDAQARWWRGLRRALDHAARKTGVKKGTLWQRFWGAQLRFFKEVQTAAKVPFVVREARRALDEGRSVVIGLQSTGEAGLGDVMAEKHKRFGDAAPGLCSSARASAKKFVLEFFPTTEALKELDDVADEPVPDDAVIYRLLATARGPPSRAEVDSWKRARAAAKAEAIRRRAHPLVFQDLVELKRQILRVLEELPTPPSPLDALVDALGGPAGVAEMTGRSGRVVRGPSGKFKYEARGGDSGDHSLNVAERKAFMDGRKHVAIISDAASTGVSLHAARGSPAAGRRRVHITLELAWSADKSIQQLGRSHRANQESAPVYKLLTTNLGGEARFASAVAKRLASLGALTKGDRRAASGQDLSDFDLDTRHGRAALAKLAEACTSRFDAAAVALGVDPGAKGHEALKAALDGARRDYRARARGDGEARFAAAGSFAPFSCDAYAAADRSADLPAGDDSGLLAALARAAYEELAIDPKKDGDVRTFLNKLQAATVADQGLLFEYFTACHRCVLRDALANGTLDAGVADIRATRSWVVRGEELGRDAVSGAATLLSEIRLDRGVDFDLAVRKHDAAASGAAKFEGRGGAPGDLSDVSDLEVEGDDARRRASANGAGTTCEAYRGTGFYVSRKKLPSTNAHGVLLAVKKANSTAFYVITRPNTGTSPFEMAANELREKYRAHAGTLLDAPEAARAELRAEWTAQYDVSANPGRGCRFVDLGLVSGAVLPFWRALEKTVTDRRDDMTRAEQNLKVVRVVLDDGSKIVGIRFPKPVLADLKAHLTAAHAARRDHARDKVKAAPPRPVDAKLLKAANAPPKTIKSFFKPRDDNAPAPPAKRASTQRPATGAAAPAKPAAKRKPESAAFASFFKKPKDGKAAASDAKPASSKFFAKVETARAKVETARAAADSDEDWDPDADGAAPRGSSSSSSRRASPRGSSSSAPAASKPKVEYSECPCCTAFIETSKINAHLDNDCPGFS</sequence>
<keyword evidence="7" id="KW-1185">Reference proteome</keyword>
<feature type="region of interest" description="Disordered" evidence="2">
    <location>
        <begin position="1300"/>
        <end position="1349"/>
    </location>
</feature>
<feature type="region of interest" description="Disordered" evidence="2">
    <location>
        <begin position="1185"/>
        <end position="1259"/>
    </location>
</feature>
<evidence type="ECO:0000256" key="1">
    <source>
        <dbReference type="ARBA" id="ARBA00006992"/>
    </source>
</evidence>
<feature type="region of interest" description="Disordered" evidence="2">
    <location>
        <begin position="60"/>
        <end position="79"/>
    </location>
</feature>
<evidence type="ECO:0000259" key="3">
    <source>
        <dbReference type="Pfam" id="PF13871"/>
    </source>
</evidence>
<dbReference type="InterPro" id="IPR027417">
    <property type="entry name" value="P-loop_NTPase"/>
</dbReference>
<dbReference type="PANTHER" id="PTHR12706:SF33">
    <property type="entry name" value="PROTEIN WITH HELICASE_C DOMAIN"/>
    <property type="match status" value="1"/>
</dbReference>
<feature type="compositionally biased region" description="Basic and acidic residues" evidence="2">
    <location>
        <begin position="1186"/>
        <end position="1196"/>
    </location>
</feature>
<comment type="similarity">
    <text evidence="1">Belongs to the SBNO family.</text>
</comment>
<proteinExistence type="inferred from homology"/>
<evidence type="ECO:0008006" key="8">
    <source>
        <dbReference type="Google" id="ProtNLM"/>
    </source>
</evidence>
<feature type="domain" description="Strawberry notch AAA" evidence="4">
    <location>
        <begin position="106"/>
        <end position="408"/>
    </location>
</feature>
<feature type="compositionally biased region" description="Low complexity" evidence="2">
    <location>
        <begin position="1242"/>
        <end position="1252"/>
    </location>
</feature>